<evidence type="ECO:0000256" key="8">
    <source>
        <dbReference type="ARBA" id="ARBA00023136"/>
    </source>
</evidence>
<evidence type="ECO:0000256" key="4">
    <source>
        <dbReference type="ARBA" id="ARBA00022692"/>
    </source>
</evidence>
<organism evidence="11 12">
    <name type="scientific">Friedmanniomyces endolithicus</name>
    <dbReference type="NCBI Taxonomy" id="329885"/>
    <lineage>
        <taxon>Eukaryota</taxon>
        <taxon>Fungi</taxon>
        <taxon>Dikarya</taxon>
        <taxon>Ascomycota</taxon>
        <taxon>Pezizomycotina</taxon>
        <taxon>Dothideomycetes</taxon>
        <taxon>Dothideomycetidae</taxon>
        <taxon>Mycosphaerellales</taxon>
        <taxon>Teratosphaeriaceae</taxon>
        <taxon>Friedmanniomyces</taxon>
    </lineage>
</organism>
<proteinExistence type="inferred from homology"/>
<evidence type="ECO:0000256" key="7">
    <source>
        <dbReference type="ARBA" id="ARBA00023065"/>
    </source>
</evidence>
<keyword evidence="3" id="KW-0813">Transport</keyword>
<evidence type="ECO:0000256" key="6">
    <source>
        <dbReference type="ARBA" id="ARBA00022989"/>
    </source>
</evidence>
<dbReference type="GO" id="GO:0033179">
    <property type="term" value="C:proton-transporting V-type ATPase, V0 domain"/>
    <property type="evidence" value="ECO:0007669"/>
    <property type="project" value="InterPro"/>
</dbReference>
<dbReference type="AlphaFoldDB" id="A0AAN6QTM0"/>
<reference evidence="11" key="2">
    <citation type="submission" date="2023-06" db="EMBL/GenBank/DDBJ databases">
        <title>Black Yeasts Isolated from many extreme environments.</title>
        <authorList>
            <person name="Coleine C."/>
            <person name="Stajich J.E."/>
            <person name="Selbmann L."/>
        </authorList>
    </citation>
    <scope>NUCLEOTIDE SEQUENCE</scope>
    <source>
        <strain evidence="11">CCFEE 5200</strain>
    </source>
</reference>
<sequence>MANGWSLLVSVVFIVVFCAVAWFASPKGENQTVWRSTLVLSAWACWLMWGTFSSSSLHVMDGRAGQCMQEVLDRRWDIELAGQRRA</sequence>
<dbReference type="Pfam" id="PF05493">
    <property type="entry name" value="ATP_synt_H"/>
    <property type="match status" value="1"/>
</dbReference>
<feature type="transmembrane region" description="Helical" evidence="9">
    <location>
        <begin position="6"/>
        <end position="25"/>
    </location>
</feature>
<evidence type="ECO:0000256" key="1">
    <source>
        <dbReference type="ARBA" id="ARBA00004141"/>
    </source>
</evidence>
<evidence type="ECO:0000313" key="10">
    <source>
        <dbReference type="EMBL" id="KAK0325773.1"/>
    </source>
</evidence>
<dbReference type="InterPro" id="IPR008389">
    <property type="entry name" value="ATPase_V0-cplx_e1/e2_su"/>
</dbReference>
<dbReference type="Proteomes" id="UP001168146">
    <property type="component" value="Unassembled WGS sequence"/>
</dbReference>
<comment type="similarity">
    <text evidence="2">Belongs to the V-ATPase e1/e2 subunit family.</text>
</comment>
<keyword evidence="4 9" id="KW-0812">Transmembrane</keyword>
<reference evidence="10" key="1">
    <citation type="submission" date="2021-12" db="EMBL/GenBank/DDBJ databases">
        <title>Black yeast isolated from Biological Soil Crust.</title>
        <authorList>
            <person name="Kurbessoian T."/>
        </authorList>
    </citation>
    <scope>NUCLEOTIDE SEQUENCE</scope>
    <source>
        <strain evidence="10">CCFEE 5208</strain>
    </source>
</reference>
<evidence type="ECO:0000256" key="9">
    <source>
        <dbReference type="SAM" id="Phobius"/>
    </source>
</evidence>
<keyword evidence="8 9" id="KW-0472">Membrane</keyword>
<keyword evidence="7" id="KW-0406">Ion transport</keyword>
<evidence type="ECO:0000256" key="3">
    <source>
        <dbReference type="ARBA" id="ARBA00022448"/>
    </source>
</evidence>
<dbReference type="EMBL" id="JAUJLE010000077">
    <property type="protein sequence ID" value="KAK0988867.1"/>
    <property type="molecule type" value="Genomic_DNA"/>
</dbReference>
<accession>A0AAN6QTM0</accession>
<keyword evidence="12" id="KW-1185">Reference proteome</keyword>
<evidence type="ECO:0000313" key="11">
    <source>
        <dbReference type="EMBL" id="KAK0988867.1"/>
    </source>
</evidence>
<comment type="caution">
    <text evidence="11">The sequence shown here is derived from an EMBL/GenBank/DDBJ whole genome shotgun (WGS) entry which is preliminary data.</text>
</comment>
<evidence type="ECO:0000256" key="2">
    <source>
        <dbReference type="ARBA" id="ARBA00008328"/>
    </source>
</evidence>
<protein>
    <submittedName>
        <fullName evidence="11">H(+)-transporting V0 sector ATPase subunit e</fullName>
    </submittedName>
</protein>
<feature type="transmembrane region" description="Helical" evidence="9">
    <location>
        <begin position="32"/>
        <end position="52"/>
    </location>
</feature>
<gene>
    <name evidence="11" type="primary">VMA9</name>
    <name evidence="10" type="ORF">LTR82_003310</name>
    <name evidence="11" type="ORF">LTR91_009389</name>
</gene>
<dbReference type="EMBL" id="JASUXU010000006">
    <property type="protein sequence ID" value="KAK0325773.1"/>
    <property type="molecule type" value="Genomic_DNA"/>
</dbReference>
<name>A0AAN6QTM0_9PEZI</name>
<evidence type="ECO:0000313" key="12">
    <source>
        <dbReference type="Proteomes" id="UP001175353"/>
    </source>
</evidence>
<dbReference type="GO" id="GO:0046961">
    <property type="term" value="F:proton-transporting ATPase activity, rotational mechanism"/>
    <property type="evidence" value="ECO:0007669"/>
    <property type="project" value="InterPro"/>
</dbReference>
<dbReference type="Proteomes" id="UP001175353">
    <property type="component" value="Unassembled WGS sequence"/>
</dbReference>
<evidence type="ECO:0000256" key="5">
    <source>
        <dbReference type="ARBA" id="ARBA00022781"/>
    </source>
</evidence>
<keyword evidence="6 9" id="KW-1133">Transmembrane helix</keyword>
<keyword evidence="5" id="KW-0375">Hydrogen ion transport</keyword>
<comment type="subcellular location">
    <subcellularLocation>
        <location evidence="1">Membrane</location>
        <topology evidence="1">Multi-pass membrane protein</topology>
    </subcellularLocation>
</comment>